<feature type="domain" description="Aminoacyl-transfer RNA synthetases class-II family profile" evidence="15">
    <location>
        <begin position="115"/>
        <end position="336"/>
    </location>
</feature>
<keyword evidence="4 13" id="KW-0963">Cytoplasm</keyword>
<name>A0A7C2V4Q0_9AQUI</name>
<keyword evidence="11 13" id="KW-0030">Aminoacyl-tRNA synthetase</keyword>
<comment type="subcellular location">
    <subcellularLocation>
        <location evidence="1 13">Cytoplasm</location>
    </subcellularLocation>
</comment>
<evidence type="ECO:0000256" key="5">
    <source>
        <dbReference type="ARBA" id="ARBA00022598"/>
    </source>
</evidence>
<evidence type="ECO:0000256" key="13">
    <source>
        <dbReference type="HAMAP-Rule" id="MF_00281"/>
    </source>
</evidence>
<organism evidence="16">
    <name type="scientific">Hydrogenobacter sp</name>
    <dbReference type="NCBI Taxonomy" id="2152829"/>
    <lineage>
        <taxon>Bacteria</taxon>
        <taxon>Pseudomonadati</taxon>
        <taxon>Aquificota</taxon>
        <taxon>Aquificia</taxon>
        <taxon>Aquificales</taxon>
        <taxon>Aquificaceae</taxon>
        <taxon>Hydrogenobacter</taxon>
    </lineage>
</organism>
<dbReference type="InterPro" id="IPR045864">
    <property type="entry name" value="aa-tRNA-synth_II/BPL/LPL"/>
</dbReference>
<dbReference type="InterPro" id="IPR006195">
    <property type="entry name" value="aa-tRNA-synth_II"/>
</dbReference>
<dbReference type="GO" id="GO:0005524">
    <property type="term" value="F:ATP binding"/>
    <property type="evidence" value="ECO:0007669"/>
    <property type="project" value="UniProtKB-UniRule"/>
</dbReference>
<sequence length="337" mass="39075">MIDLKGLEEELKEDLHKVESLTQLQGIKAKYIGKSGFITQAIANIKNVPPEERREYGQRVNKLKEYAEELIRKKEEELKKLELEKRLSQEWLDLSVVLEPSFGTYHPLTKTLKRIKDIFVSMGFSVMEGPEVELEEYNFDKLNIPKDHPARDMQDTFYVNKEGYLLRTHTSPVQIRTMLSQKPPIYMIAPGKVYRRDDDPTHSPMFHQVEGLAVDKYINFGHMKYTIETFLKEFFEVDVPVRFRASYFPFTEPSAEVDIGCVICGGEGCRVCKESGWLEVMGCGMVHPAVLENCHIDPEVYQGFAFGMGVERLAMLYFGIDNIKLFFENDLRFLKQF</sequence>
<reference evidence="16" key="1">
    <citation type="journal article" date="2020" name="mSystems">
        <title>Genome- and Community-Level Interaction Insights into Carbon Utilization and Element Cycling Functions of Hydrothermarchaeota in Hydrothermal Sediment.</title>
        <authorList>
            <person name="Zhou Z."/>
            <person name="Liu Y."/>
            <person name="Xu W."/>
            <person name="Pan J."/>
            <person name="Luo Z.H."/>
            <person name="Li M."/>
        </authorList>
    </citation>
    <scope>NUCLEOTIDE SEQUENCE [LARGE SCALE GENOMIC DNA]</scope>
    <source>
        <strain evidence="16">SpSt-132</strain>
    </source>
</reference>
<dbReference type="FunFam" id="3.30.930.10:FF:000003">
    <property type="entry name" value="Phenylalanine--tRNA ligase alpha subunit"/>
    <property type="match status" value="1"/>
</dbReference>
<dbReference type="GO" id="GO:0000049">
    <property type="term" value="F:tRNA binding"/>
    <property type="evidence" value="ECO:0007669"/>
    <property type="project" value="InterPro"/>
</dbReference>
<feature type="coiled-coil region" evidence="14">
    <location>
        <begin position="53"/>
        <end position="87"/>
    </location>
</feature>
<dbReference type="AlphaFoldDB" id="A0A7C2V4Q0"/>
<keyword evidence="10 13" id="KW-0648">Protein biosynthesis</keyword>
<comment type="cofactor">
    <cofactor evidence="13">
        <name>Mg(2+)</name>
        <dbReference type="ChEBI" id="CHEBI:18420"/>
    </cofactor>
    <text evidence="13">Binds 2 magnesium ions per tetramer.</text>
</comment>
<dbReference type="Pfam" id="PF01409">
    <property type="entry name" value="tRNA-synt_2d"/>
    <property type="match status" value="1"/>
</dbReference>
<dbReference type="GO" id="GO:0005737">
    <property type="term" value="C:cytoplasm"/>
    <property type="evidence" value="ECO:0007669"/>
    <property type="project" value="UniProtKB-SubCell"/>
</dbReference>
<dbReference type="EC" id="6.1.1.20" evidence="13"/>
<comment type="catalytic activity">
    <reaction evidence="12 13">
        <text>tRNA(Phe) + L-phenylalanine + ATP = L-phenylalanyl-tRNA(Phe) + AMP + diphosphate + H(+)</text>
        <dbReference type="Rhea" id="RHEA:19413"/>
        <dbReference type="Rhea" id="RHEA-COMP:9668"/>
        <dbReference type="Rhea" id="RHEA-COMP:9699"/>
        <dbReference type="ChEBI" id="CHEBI:15378"/>
        <dbReference type="ChEBI" id="CHEBI:30616"/>
        <dbReference type="ChEBI" id="CHEBI:33019"/>
        <dbReference type="ChEBI" id="CHEBI:58095"/>
        <dbReference type="ChEBI" id="CHEBI:78442"/>
        <dbReference type="ChEBI" id="CHEBI:78531"/>
        <dbReference type="ChEBI" id="CHEBI:456215"/>
        <dbReference type="EC" id="6.1.1.20"/>
    </reaction>
</comment>
<proteinExistence type="inferred from homology"/>
<comment type="caution">
    <text evidence="16">The sequence shown here is derived from an EMBL/GenBank/DDBJ whole genome shotgun (WGS) entry which is preliminary data.</text>
</comment>
<dbReference type="Pfam" id="PF02912">
    <property type="entry name" value="Phe_tRNA-synt_N"/>
    <property type="match status" value="1"/>
</dbReference>
<dbReference type="NCBIfam" id="TIGR00468">
    <property type="entry name" value="pheS"/>
    <property type="match status" value="1"/>
</dbReference>
<evidence type="ECO:0000256" key="4">
    <source>
        <dbReference type="ARBA" id="ARBA00022490"/>
    </source>
</evidence>
<gene>
    <name evidence="13" type="primary">pheS</name>
    <name evidence="16" type="ORF">ENO47_09735</name>
</gene>
<dbReference type="GO" id="GO:0000287">
    <property type="term" value="F:magnesium ion binding"/>
    <property type="evidence" value="ECO:0007669"/>
    <property type="project" value="UniProtKB-UniRule"/>
</dbReference>
<comment type="subunit">
    <text evidence="3 13">Tetramer of two alpha and two beta subunits.</text>
</comment>
<dbReference type="GO" id="GO:0006432">
    <property type="term" value="P:phenylalanyl-tRNA aminoacylation"/>
    <property type="evidence" value="ECO:0007669"/>
    <property type="project" value="UniProtKB-UniRule"/>
</dbReference>
<evidence type="ECO:0000256" key="3">
    <source>
        <dbReference type="ARBA" id="ARBA00011209"/>
    </source>
</evidence>
<dbReference type="InterPro" id="IPR002319">
    <property type="entry name" value="Phenylalanyl-tRNA_Synthase"/>
</dbReference>
<keyword evidence="8 13" id="KW-0067">ATP-binding</keyword>
<dbReference type="SUPFAM" id="SSF46589">
    <property type="entry name" value="tRNA-binding arm"/>
    <property type="match status" value="1"/>
</dbReference>
<feature type="binding site" evidence="13">
    <location>
        <position position="252"/>
    </location>
    <ligand>
        <name>Mg(2+)</name>
        <dbReference type="ChEBI" id="CHEBI:18420"/>
        <note>shared with beta subunit</note>
    </ligand>
</feature>
<dbReference type="SUPFAM" id="SSF55681">
    <property type="entry name" value="Class II aaRS and biotin synthetases"/>
    <property type="match status" value="1"/>
</dbReference>
<evidence type="ECO:0000256" key="14">
    <source>
        <dbReference type="SAM" id="Coils"/>
    </source>
</evidence>
<dbReference type="PROSITE" id="PS50862">
    <property type="entry name" value="AA_TRNA_LIGASE_II"/>
    <property type="match status" value="1"/>
</dbReference>
<evidence type="ECO:0000256" key="8">
    <source>
        <dbReference type="ARBA" id="ARBA00022840"/>
    </source>
</evidence>
<keyword evidence="9 13" id="KW-0460">Magnesium</keyword>
<evidence type="ECO:0000259" key="15">
    <source>
        <dbReference type="PROSITE" id="PS50862"/>
    </source>
</evidence>
<keyword evidence="5 13" id="KW-0436">Ligase</keyword>
<keyword evidence="7 13" id="KW-0547">Nucleotide-binding</keyword>
<comment type="similarity">
    <text evidence="2 13">Belongs to the class-II aminoacyl-tRNA synthetase family. Phe-tRNA synthetase alpha subunit type 1 subfamily.</text>
</comment>
<dbReference type="PANTHER" id="PTHR11538:SF41">
    <property type="entry name" value="PHENYLALANINE--TRNA LIGASE, MITOCHONDRIAL"/>
    <property type="match status" value="1"/>
</dbReference>
<keyword evidence="6 13" id="KW-0479">Metal-binding</keyword>
<dbReference type="PANTHER" id="PTHR11538">
    <property type="entry name" value="PHENYLALANYL-TRNA SYNTHETASE"/>
    <property type="match status" value="1"/>
</dbReference>
<dbReference type="GO" id="GO:0004826">
    <property type="term" value="F:phenylalanine-tRNA ligase activity"/>
    <property type="evidence" value="ECO:0007669"/>
    <property type="project" value="UniProtKB-UniRule"/>
</dbReference>
<accession>A0A7C2V4Q0</accession>
<evidence type="ECO:0000256" key="1">
    <source>
        <dbReference type="ARBA" id="ARBA00004496"/>
    </source>
</evidence>
<evidence type="ECO:0000256" key="9">
    <source>
        <dbReference type="ARBA" id="ARBA00022842"/>
    </source>
</evidence>
<dbReference type="InterPro" id="IPR010978">
    <property type="entry name" value="tRNA-bd_arm"/>
</dbReference>
<dbReference type="InterPro" id="IPR022911">
    <property type="entry name" value="Phe_tRNA_ligase_alpha1_bac"/>
</dbReference>
<evidence type="ECO:0000256" key="11">
    <source>
        <dbReference type="ARBA" id="ARBA00023146"/>
    </source>
</evidence>
<dbReference type="InterPro" id="IPR004529">
    <property type="entry name" value="Phe-tRNA-synth_IIc_asu"/>
</dbReference>
<keyword evidence="14" id="KW-0175">Coiled coil</keyword>
<evidence type="ECO:0000256" key="10">
    <source>
        <dbReference type="ARBA" id="ARBA00022917"/>
    </source>
</evidence>
<dbReference type="HAMAP" id="MF_00281">
    <property type="entry name" value="Phe_tRNA_synth_alpha1"/>
    <property type="match status" value="1"/>
</dbReference>
<evidence type="ECO:0000256" key="6">
    <source>
        <dbReference type="ARBA" id="ARBA00022723"/>
    </source>
</evidence>
<dbReference type="Gene3D" id="3.30.930.10">
    <property type="entry name" value="Bira Bifunctional Protein, Domain 2"/>
    <property type="match status" value="1"/>
</dbReference>
<evidence type="ECO:0000256" key="2">
    <source>
        <dbReference type="ARBA" id="ARBA00010207"/>
    </source>
</evidence>
<dbReference type="InterPro" id="IPR004188">
    <property type="entry name" value="Phe-tRNA_ligase_II_N"/>
</dbReference>
<evidence type="ECO:0000313" key="16">
    <source>
        <dbReference type="EMBL" id="HEW46920.1"/>
    </source>
</evidence>
<evidence type="ECO:0000256" key="7">
    <source>
        <dbReference type="ARBA" id="ARBA00022741"/>
    </source>
</evidence>
<evidence type="ECO:0000256" key="12">
    <source>
        <dbReference type="ARBA" id="ARBA00049255"/>
    </source>
</evidence>
<protein>
    <recommendedName>
        <fullName evidence="13">Phenylalanine--tRNA ligase alpha subunit</fullName>
        <ecNumber evidence="13">6.1.1.20</ecNumber>
    </recommendedName>
    <alternativeName>
        <fullName evidence="13">Phenylalanyl-tRNA synthetase alpha subunit</fullName>
        <shortName evidence="13">PheRS</shortName>
    </alternativeName>
</protein>
<dbReference type="EMBL" id="DSFP01000081">
    <property type="protein sequence ID" value="HEW46920.1"/>
    <property type="molecule type" value="Genomic_DNA"/>
</dbReference>
<dbReference type="CDD" id="cd00496">
    <property type="entry name" value="PheRS_alpha_core"/>
    <property type="match status" value="1"/>
</dbReference>